<proteinExistence type="inferred from homology"/>
<dbReference type="GO" id="GO:0008458">
    <property type="term" value="F:carnitine O-octanoyltransferase activity"/>
    <property type="evidence" value="ECO:0007669"/>
    <property type="project" value="TreeGrafter"/>
</dbReference>
<dbReference type="InterPro" id="IPR023213">
    <property type="entry name" value="CAT-like_dom_sf"/>
</dbReference>
<dbReference type="GeneID" id="113465332"/>
<evidence type="ECO:0000256" key="1">
    <source>
        <dbReference type="ARBA" id="ARBA00005232"/>
    </source>
</evidence>
<evidence type="ECO:0000256" key="4">
    <source>
        <dbReference type="PIRSR" id="PIRSR600542-1"/>
    </source>
</evidence>
<feature type="active site" description="Proton acceptor" evidence="4">
    <location>
        <position position="349"/>
    </location>
</feature>
<dbReference type="Gene3D" id="3.30.559.70">
    <property type="entry name" value="Choline/Carnitine o-acyltransferase, domain 2"/>
    <property type="match status" value="1"/>
</dbReference>
<keyword evidence="2 5" id="KW-0808">Transferase</keyword>
<evidence type="ECO:0000256" key="5">
    <source>
        <dbReference type="RuleBase" id="RU003801"/>
    </source>
</evidence>
<sequence length="630" mass="71019">MKLRKLLIQSSIREFQKRGYKGLLGKYLVLSDDDKAKTFENDEKLPSLPVPPLDVTLEKYIQSVKPFATQEELTNVQNLAKEFKNGIGQELHKSLLKKASEEKNWLSGWWEKYAYLMSRDSLIPFYNMFGPNPTEELGLEYGPGKGVEHASLFCHELIKFWFLLRKEKLKPQLGTGDKPFCMHTFKKFFNTARIPGEEIDSIVNYFKTEAEGSCPSHVIVQCNGHIYKMNALHKDSTPLTVGEWKHQFNSILQASSKSKGSGIAALSCEPRSKWAENRSYILQKSAKNKQLIEDIDSAMFSVSLDNTSPTNDSEICQQLISNDYANRYADKSVAVVFFKNGASGGICEHTPFDGMVNVTACFYVLLSLAENLATISEDKTVRDGLEAPVPLEFDTDDQITKELSRAKAEQKISRYEISAIRKAFTGFGKAEITELKLHPDSFVQMALQLAYYTIHNKPAPCYETATTRLFYRGRTETVRSCTLEAFEWSKAMLSSTDNESKRNLLKMCIDKHNELMREAKEAQGIDRHMFGLYIAALEQGLPPPELFVDPLMMRSGGGGNYVLSTSLTGYTPIGGGVGPMVPDGYGVFYNIMPDKIHFTITTRQSSSETNSEKYFQVLCKSLADMRNLYS</sequence>
<reference evidence="8" key="1">
    <citation type="submission" date="2025-08" db="UniProtKB">
        <authorList>
            <consortium name="RefSeq"/>
        </authorList>
    </citation>
    <scope>IDENTIFICATION</scope>
</reference>
<evidence type="ECO:0000259" key="6">
    <source>
        <dbReference type="Pfam" id="PF00755"/>
    </source>
</evidence>
<dbReference type="PROSITE" id="PS00440">
    <property type="entry name" value="ACYLTRANSF_C_2"/>
    <property type="match status" value="1"/>
</dbReference>
<dbReference type="KEGG" id="dci:113465332"/>
<dbReference type="OrthoDB" id="240216at2759"/>
<feature type="domain" description="Choline/carnitine acyltransferase" evidence="6">
    <location>
        <begin position="48"/>
        <end position="619"/>
    </location>
</feature>
<evidence type="ECO:0000256" key="3">
    <source>
        <dbReference type="ARBA" id="ARBA00023315"/>
    </source>
</evidence>
<evidence type="ECO:0000313" key="7">
    <source>
        <dbReference type="Proteomes" id="UP000079169"/>
    </source>
</evidence>
<name>A0A3Q0ITN5_DIACI</name>
<dbReference type="SUPFAM" id="SSF52777">
    <property type="entry name" value="CoA-dependent acyltransferases"/>
    <property type="match status" value="2"/>
</dbReference>
<dbReference type="PaxDb" id="121845-A0A3Q0ITN5"/>
<dbReference type="GO" id="GO:0005777">
    <property type="term" value="C:peroxisome"/>
    <property type="evidence" value="ECO:0007669"/>
    <property type="project" value="TreeGrafter"/>
</dbReference>
<gene>
    <name evidence="8" type="primary">LOC113465332</name>
</gene>
<keyword evidence="7" id="KW-1185">Reference proteome</keyword>
<dbReference type="Pfam" id="PF00755">
    <property type="entry name" value="Carn_acyltransf"/>
    <property type="match status" value="1"/>
</dbReference>
<keyword evidence="3 5" id="KW-0012">Acyltransferase</keyword>
<dbReference type="Gene3D" id="3.30.559.10">
    <property type="entry name" value="Chloramphenicol acetyltransferase-like domain"/>
    <property type="match status" value="1"/>
</dbReference>
<dbReference type="STRING" id="121845.A0A3Q0ITN5"/>
<evidence type="ECO:0000256" key="2">
    <source>
        <dbReference type="ARBA" id="ARBA00022679"/>
    </source>
</evidence>
<dbReference type="PANTHER" id="PTHR22589:SF67">
    <property type="entry name" value="PEROXISOMAL CARNITINE O-OCTANOYLTRANSFERASE"/>
    <property type="match status" value="1"/>
</dbReference>
<dbReference type="RefSeq" id="XP_026679627.1">
    <property type="nucleotide sequence ID" value="XM_026823826.1"/>
</dbReference>
<evidence type="ECO:0000313" key="8">
    <source>
        <dbReference type="RefSeq" id="XP_026679627.1"/>
    </source>
</evidence>
<protein>
    <submittedName>
        <fullName evidence="8">Peroxisomal carnitine O-octanoyltransferase-like</fullName>
    </submittedName>
</protein>
<organism evidence="7 8">
    <name type="scientific">Diaphorina citri</name>
    <name type="common">Asian citrus psyllid</name>
    <dbReference type="NCBI Taxonomy" id="121845"/>
    <lineage>
        <taxon>Eukaryota</taxon>
        <taxon>Metazoa</taxon>
        <taxon>Ecdysozoa</taxon>
        <taxon>Arthropoda</taxon>
        <taxon>Hexapoda</taxon>
        <taxon>Insecta</taxon>
        <taxon>Pterygota</taxon>
        <taxon>Neoptera</taxon>
        <taxon>Paraneoptera</taxon>
        <taxon>Hemiptera</taxon>
        <taxon>Sternorrhyncha</taxon>
        <taxon>Psylloidea</taxon>
        <taxon>Psyllidae</taxon>
        <taxon>Diaphorininae</taxon>
        <taxon>Diaphorina</taxon>
    </lineage>
</organism>
<comment type="similarity">
    <text evidence="1 5">Belongs to the carnitine/choline acetyltransferase family.</text>
</comment>
<dbReference type="AlphaFoldDB" id="A0A3Q0ITN5"/>
<dbReference type="PANTHER" id="PTHR22589">
    <property type="entry name" value="CARNITINE O-ACYLTRANSFERASE"/>
    <property type="match status" value="1"/>
</dbReference>
<dbReference type="InterPro" id="IPR039551">
    <property type="entry name" value="Cho/carn_acyl_trans"/>
</dbReference>
<dbReference type="Proteomes" id="UP000079169">
    <property type="component" value="Unplaced"/>
</dbReference>
<dbReference type="InterPro" id="IPR042231">
    <property type="entry name" value="Cho/carn_acyl_trans_2"/>
</dbReference>
<accession>A0A3Q0ITN5</accession>
<dbReference type="InterPro" id="IPR000542">
    <property type="entry name" value="Carn_acyl_trans"/>
</dbReference>